<dbReference type="Pfam" id="PF01753">
    <property type="entry name" value="zf-MYND"/>
    <property type="match status" value="1"/>
</dbReference>
<reference evidence="6" key="1">
    <citation type="journal article" date="2021" name="Cell">
        <title>Tracing the genetic footprints of vertebrate landing in non-teleost ray-finned fishes.</title>
        <authorList>
            <person name="Bi X."/>
            <person name="Wang K."/>
            <person name="Yang L."/>
            <person name="Pan H."/>
            <person name="Jiang H."/>
            <person name="Wei Q."/>
            <person name="Fang M."/>
            <person name="Yu H."/>
            <person name="Zhu C."/>
            <person name="Cai Y."/>
            <person name="He Y."/>
            <person name="Gan X."/>
            <person name="Zeng H."/>
            <person name="Yu D."/>
            <person name="Zhu Y."/>
            <person name="Jiang H."/>
            <person name="Qiu Q."/>
            <person name="Yang H."/>
            <person name="Zhang Y.E."/>
            <person name="Wang W."/>
            <person name="Zhu M."/>
            <person name="He S."/>
            <person name="Zhang G."/>
        </authorList>
    </citation>
    <scope>NUCLEOTIDE SEQUENCE</scope>
    <source>
        <strain evidence="6">Pddl_001</strain>
    </source>
</reference>
<feature type="non-terminal residue" evidence="6">
    <location>
        <position position="1"/>
    </location>
</feature>
<feature type="domain" description="MYND-type" evidence="5">
    <location>
        <begin position="88"/>
        <end position="132"/>
    </location>
</feature>
<dbReference type="EMBL" id="JAAWVQ010069843">
    <property type="protein sequence ID" value="MBN3277403.1"/>
    <property type="molecule type" value="Genomic_DNA"/>
</dbReference>
<keyword evidence="7" id="KW-1185">Reference proteome</keyword>
<evidence type="ECO:0000256" key="1">
    <source>
        <dbReference type="ARBA" id="ARBA00022723"/>
    </source>
</evidence>
<dbReference type="Proteomes" id="UP001166093">
    <property type="component" value="Unassembled WGS sequence"/>
</dbReference>
<dbReference type="PROSITE" id="PS50865">
    <property type="entry name" value="ZF_MYND_2"/>
    <property type="match status" value="1"/>
</dbReference>
<evidence type="ECO:0000256" key="4">
    <source>
        <dbReference type="PROSITE-ProRule" id="PRU00134"/>
    </source>
</evidence>
<organism evidence="6 7">
    <name type="scientific">Polyodon spathula</name>
    <name type="common">North American paddlefish</name>
    <name type="synonym">Squalus spathula</name>
    <dbReference type="NCBI Taxonomy" id="7913"/>
    <lineage>
        <taxon>Eukaryota</taxon>
        <taxon>Metazoa</taxon>
        <taxon>Chordata</taxon>
        <taxon>Craniata</taxon>
        <taxon>Vertebrata</taxon>
        <taxon>Euteleostomi</taxon>
        <taxon>Actinopterygii</taxon>
        <taxon>Chondrostei</taxon>
        <taxon>Acipenseriformes</taxon>
        <taxon>Polyodontidae</taxon>
        <taxon>Polyodon</taxon>
    </lineage>
</organism>
<evidence type="ECO:0000259" key="5">
    <source>
        <dbReference type="PROSITE" id="PS50865"/>
    </source>
</evidence>
<protein>
    <submittedName>
        <fullName evidence="6">MSS51 protein</fullName>
    </submittedName>
</protein>
<feature type="non-terminal residue" evidence="6">
    <location>
        <position position="442"/>
    </location>
</feature>
<comment type="caution">
    <text evidence="6">The sequence shown here is derived from an EMBL/GenBank/DDBJ whole genome shotgun (WGS) entry which is preliminary data.</text>
</comment>
<evidence type="ECO:0000313" key="7">
    <source>
        <dbReference type="Proteomes" id="UP001166093"/>
    </source>
</evidence>
<proteinExistence type="predicted"/>
<keyword evidence="2 4" id="KW-0863">Zinc-finger</keyword>
<dbReference type="InterPro" id="IPR052839">
    <property type="entry name" value="Mito_gene_expr_regulator"/>
</dbReference>
<dbReference type="PROSITE" id="PS01360">
    <property type="entry name" value="ZF_MYND_1"/>
    <property type="match status" value="1"/>
</dbReference>
<evidence type="ECO:0000313" key="6">
    <source>
        <dbReference type="EMBL" id="MBN3277403.1"/>
    </source>
</evidence>
<keyword evidence="1" id="KW-0479">Metal-binding</keyword>
<dbReference type="PANTHER" id="PTHR46920">
    <property type="match status" value="1"/>
</dbReference>
<dbReference type="PANTHER" id="PTHR46920:SF1">
    <property type="entry name" value="PROTEIN MSS51 HOMOLOG, MITOCHONDRIAL-RELATED"/>
    <property type="match status" value="1"/>
</dbReference>
<accession>A0ABS2XSU3</accession>
<name>A0ABS2XSU3_POLSP</name>
<dbReference type="SUPFAM" id="SSF144232">
    <property type="entry name" value="HIT/MYND zinc finger-like"/>
    <property type="match status" value="1"/>
</dbReference>
<sequence length="442" mass="50228">MAQTDPNSSQPSTGTPRDVTGVYSDELGFFTMDMNVPGLSKVILQKLNMKDYEDYRLQWELIRTSPSGFGIHSYHEMFHKMEDTYKFCVECRRLPSNLPDPRALRRCKRCQNVYYCCKECQRANWPTHKKFCKKLKLVAIDRLVEWLVFTGDLPFPTDVWTKPASQVSGWDDWFSMQGDLDNRLDAVLTSRYMGILWSNAGKPRPEEPELRESVKRVSSEFLSRPLTIGMGLLNFGLDPCARPLTVHVVGASHNETLNARVSDLDELVRMFPGIQALQVVMVGPEVVDGSIMRPPLSGYGPRGQVYISANKGFYHDFWETLVESQEAARPDLVVGFHPGFHVSPGLTEGWLPTLLLLRDYKIPSLFTVYNEQELKCSLKILVDLECRITAHGVNPFSSLKPEQVQSCPNKPVAYCHSHYVAFHGPVEEMDMGEEQPEEGEEN</sequence>
<evidence type="ECO:0000256" key="3">
    <source>
        <dbReference type="ARBA" id="ARBA00022833"/>
    </source>
</evidence>
<dbReference type="InterPro" id="IPR002893">
    <property type="entry name" value="Znf_MYND"/>
</dbReference>
<keyword evidence="3" id="KW-0862">Zinc</keyword>
<dbReference type="Pfam" id="PF20179">
    <property type="entry name" value="MSS51_C"/>
    <property type="match status" value="1"/>
</dbReference>
<gene>
    <name evidence="6" type="primary">Mss51</name>
    <name evidence="6" type="ORF">GTO93_0008739</name>
</gene>
<dbReference type="InterPro" id="IPR046824">
    <property type="entry name" value="Mss51-like_C"/>
</dbReference>
<evidence type="ECO:0000256" key="2">
    <source>
        <dbReference type="ARBA" id="ARBA00022771"/>
    </source>
</evidence>
<dbReference type="Gene3D" id="6.10.140.2220">
    <property type="match status" value="1"/>
</dbReference>